<dbReference type="GO" id="GO:0020037">
    <property type="term" value="F:heme binding"/>
    <property type="evidence" value="ECO:0007669"/>
    <property type="project" value="InterPro"/>
</dbReference>
<dbReference type="OrthoDB" id="8115790at2"/>
<dbReference type="EMBL" id="FQUE01000014">
    <property type="protein sequence ID" value="SHF81825.1"/>
    <property type="molecule type" value="Genomic_DNA"/>
</dbReference>
<accession>A0A1M5ERD4</accession>
<dbReference type="Pfam" id="PF01322">
    <property type="entry name" value="Cytochrom_C_2"/>
    <property type="match status" value="1"/>
</dbReference>
<dbReference type="Gene3D" id="1.20.120.10">
    <property type="entry name" value="Cytochrome c/b562"/>
    <property type="match status" value="1"/>
</dbReference>
<dbReference type="InterPro" id="IPR010980">
    <property type="entry name" value="Cyt_c/b562"/>
</dbReference>
<organism evidence="2 3">
    <name type="scientific">Loktanella atrilutea</name>
    <dbReference type="NCBI Taxonomy" id="366533"/>
    <lineage>
        <taxon>Bacteria</taxon>
        <taxon>Pseudomonadati</taxon>
        <taxon>Pseudomonadota</taxon>
        <taxon>Alphaproteobacteria</taxon>
        <taxon>Rhodobacterales</taxon>
        <taxon>Roseobacteraceae</taxon>
        <taxon>Loktanella</taxon>
    </lineage>
</organism>
<name>A0A1M5ERD4_LOKAT</name>
<dbReference type="InterPro" id="IPR002321">
    <property type="entry name" value="Cyt_c_II"/>
</dbReference>
<feature type="signal peptide" evidence="1">
    <location>
        <begin position="1"/>
        <end position="21"/>
    </location>
</feature>
<keyword evidence="3" id="KW-1185">Reference proteome</keyword>
<proteinExistence type="predicted"/>
<dbReference type="STRING" id="366533.SAMN05444339_11434"/>
<dbReference type="GO" id="GO:0005506">
    <property type="term" value="F:iron ion binding"/>
    <property type="evidence" value="ECO:0007669"/>
    <property type="project" value="InterPro"/>
</dbReference>
<evidence type="ECO:0000313" key="2">
    <source>
        <dbReference type="EMBL" id="SHF81825.1"/>
    </source>
</evidence>
<reference evidence="3" key="1">
    <citation type="submission" date="2016-11" db="EMBL/GenBank/DDBJ databases">
        <authorList>
            <person name="Varghese N."/>
            <person name="Submissions S."/>
        </authorList>
    </citation>
    <scope>NUCLEOTIDE SEQUENCE [LARGE SCALE GENOMIC DNA]</scope>
    <source>
        <strain evidence="3">DSM 29326</strain>
    </source>
</reference>
<dbReference type="GO" id="GO:0009055">
    <property type="term" value="F:electron transfer activity"/>
    <property type="evidence" value="ECO:0007669"/>
    <property type="project" value="InterPro"/>
</dbReference>
<sequence length="218" mass="22626">MKRSTTIGAIIASSLGAAAFAHNGATGVVLERMNGMSAMKKVMGELAPMMRGEAPYDVAAAQKGAATIMAHAGGNMVKLFPEEAIPATSYAVPALWERWNDFSDLADLLASQAFGLAMAVPNGLTAPRPASPLHDMGTMDGMADMSGMADTDALPSQELTVAQLMGVEPTADARASATVLPEERDNGVLDYTAMAAPAAFEMVSQTCAACHSKFRRGS</sequence>
<dbReference type="AlphaFoldDB" id="A0A1M5ERD4"/>
<feature type="chain" id="PRO_5013110136" evidence="1">
    <location>
        <begin position="22"/>
        <end position="218"/>
    </location>
</feature>
<evidence type="ECO:0000313" key="3">
    <source>
        <dbReference type="Proteomes" id="UP000183987"/>
    </source>
</evidence>
<gene>
    <name evidence="2" type="ORF">SAMN05444339_11434</name>
</gene>
<protein>
    <submittedName>
        <fullName evidence="2">Cytochrome c556</fullName>
    </submittedName>
</protein>
<keyword evidence="1" id="KW-0732">Signal</keyword>
<evidence type="ECO:0000256" key="1">
    <source>
        <dbReference type="SAM" id="SignalP"/>
    </source>
</evidence>
<dbReference type="PROSITE" id="PS51009">
    <property type="entry name" value="CYTCII"/>
    <property type="match status" value="1"/>
</dbReference>
<dbReference type="SUPFAM" id="SSF47175">
    <property type="entry name" value="Cytochromes"/>
    <property type="match status" value="1"/>
</dbReference>
<dbReference type="GO" id="GO:0022900">
    <property type="term" value="P:electron transport chain"/>
    <property type="evidence" value="ECO:0007669"/>
    <property type="project" value="InterPro"/>
</dbReference>
<dbReference type="Proteomes" id="UP000183987">
    <property type="component" value="Unassembled WGS sequence"/>
</dbReference>